<dbReference type="EMBL" id="CP007142">
    <property type="protein sequence ID" value="AJQ93821.1"/>
    <property type="molecule type" value="Genomic_DNA"/>
</dbReference>
<dbReference type="Pfam" id="PF09867">
    <property type="entry name" value="TagF_N"/>
    <property type="match status" value="1"/>
</dbReference>
<dbReference type="InterPro" id="IPR017748">
    <property type="entry name" value="TagF"/>
</dbReference>
<keyword evidence="2" id="KW-1185">Reference proteome</keyword>
<name>A0A0C5VHU7_9GAMM</name>
<protein>
    <submittedName>
        <fullName evidence="1">Uncharacterized protein</fullName>
    </submittedName>
</protein>
<dbReference type="KEGG" id="gsn:YC6258_01777"/>
<sequence length="321" mass="36644">MFGFGGDKEKKVSSAARMEIGFLGKLESRPDFLKYCSEFREVATLDMCLRDWMLMQNALTQQSSTKRSAIGFLMVGGHDRQGLSGYLFPSQDSHGRRYPFFYFVRCSDVDLYFKPASLFYGSSRIFEQADPELSWPLELPGEPALEKLKSQHLLTQLPTGKQLMSGSMSVMTEMTFEQWLTAMVGADIQTQKMALAGWRNQIQYYFEKNFNVDLKLPLGASELAPYSMLFWLHLLSGLVRPVQWRPDIIWLLNEQSSLLNILAKPITASRLEQLVSAYSVKDEYSPIQASGFGQSLKWAEQLLSHRQRLLLDVAISWSQMV</sequence>
<dbReference type="OrthoDB" id="9801841at2"/>
<gene>
    <name evidence="1" type="ORF">YC6258_01777</name>
</gene>
<dbReference type="RefSeq" id="WP_044616490.1">
    <property type="nucleotide sequence ID" value="NZ_CP007142.1"/>
</dbReference>
<evidence type="ECO:0000313" key="1">
    <source>
        <dbReference type="EMBL" id="AJQ93821.1"/>
    </source>
</evidence>
<dbReference type="STRING" id="1445510.YC6258_01777"/>
<reference evidence="1 2" key="1">
    <citation type="submission" date="2014-01" db="EMBL/GenBank/DDBJ databases">
        <title>Full genme sequencing of cellulolytic bacterium Gynuella sunshinyii YC6258T gen. nov., sp. nov.</title>
        <authorList>
            <person name="Khan H."/>
            <person name="Chung E.J."/>
            <person name="Chung Y.R."/>
        </authorList>
    </citation>
    <scope>NUCLEOTIDE SEQUENCE [LARGE SCALE GENOMIC DNA]</scope>
    <source>
        <strain evidence="1 2">YC6258</strain>
    </source>
</reference>
<accession>A0A0C5VHU7</accession>
<dbReference type="HOGENOM" id="CLU_865359_0_0_6"/>
<dbReference type="Proteomes" id="UP000032266">
    <property type="component" value="Chromosome"/>
</dbReference>
<proteinExistence type="predicted"/>
<dbReference type="Gene3D" id="3.40.1730.10">
    <property type="entry name" value="pa0076 domain"/>
    <property type="match status" value="1"/>
</dbReference>
<dbReference type="AlphaFoldDB" id="A0A0C5VHU7"/>
<dbReference type="InterPro" id="IPR038225">
    <property type="entry name" value="TagF_sf"/>
</dbReference>
<organism evidence="1 2">
    <name type="scientific">Gynuella sunshinyii YC6258</name>
    <dbReference type="NCBI Taxonomy" id="1445510"/>
    <lineage>
        <taxon>Bacteria</taxon>
        <taxon>Pseudomonadati</taxon>
        <taxon>Pseudomonadota</taxon>
        <taxon>Gammaproteobacteria</taxon>
        <taxon>Oceanospirillales</taxon>
        <taxon>Saccharospirillaceae</taxon>
        <taxon>Gynuella</taxon>
    </lineage>
</organism>
<evidence type="ECO:0000313" key="2">
    <source>
        <dbReference type="Proteomes" id="UP000032266"/>
    </source>
</evidence>